<dbReference type="Gene3D" id="1.25.40.20">
    <property type="entry name" value="Ankyrin repeat-containing domain"/>
    <property type="match status" value="1"/>
</dbReference>
<dbReference type="Proteomes" id="UP001391051">
    <property type="component" value="Unassembled WGS sequence"/>
</dbReference>
<keyword evidence="2" id="KW-1185">Reference proteome</keyword>
<dbReference type="EMBL" id="JAQQWE010000003">
    <property type="protein sequence ID" value="KAK7959667.1"/>
    <property type="molecule type" value="Genomic_DNA"/>
</dbReference>
<proteinExistence type="predicted"/>
<dbReference type="RefSeq" id="XP_066703370.1">
    <property type="nucleotide sequence ID" value="XM_066840743.1"/>
</dbReference>
<sequence length="126" mass="13819">MTIRRAPEQGPPWWLHTGDDVDFLADPLRRGDVVGLLVDAGTPVAARGHEACTPLHYAALQLACSGLELAPRWLKAGDREFVVALRRCVIGLLVDECGVDAAAEDRQWSTLCSTWATPFTCSYRNL</sequence>
<evidence type="ECO:0000313" key="2">
    <source>
        <dbReference type="Proteomes" id="UP001391051"/>
    </source>
</evidence>
<reference evidence="1 2" key="1">
    <citation type="submission" date="2023-01" db="EMBL/GenBank/DDBJ databases">
        <title>Analysis of 21 Apiospora genomes using comparative genomics revels a genus with tremendous synthesis potential of carbohydrate active enzymes and secondary metabolites.</title>
        <authorList>
            <person name="Sorensen T."/>
        </authorList>
    </citation>
    <scope>NUCLEOTIDE SEQUENCE [LARGE SCALE GENOMIC DNA]</scope>
    <source>
        <strain evidence="1 2">CBS 24483</strain>
    </source>
</reference>
<protein>
    <recommendedName>
        <fullName evidence="3">Ankyrin repeat domain-containing protein</fullName>
    </recommendedName>
</protein>
<gene>
    <name evidence="1" type="ORF">PG986_004521</name>
</gene>
<evidence type="ECO:0000313" key="1">
    <source>
        <dbReference type="EMBL" id="KAK7959667.1"/>
    </source>
</evidence>
<organism evidence="1 2">
    <name type="scientific">Apiospora aurea</name>
    <dbReference type="NCBI Taxonomy" id="335848"/>
    <lineage>
        <taxon>Eukaryota</taxon>
        <taxon>Fungi</taxon>
        <taxon>Dikarya</taxon>
        <taxon>Ascomycota</taxon>
        <taxon>Pezizomycotina</taxon>
        <taxon>Sordariomycetes</taxon>
        <taxon>Xylariomycetidae</taxon>
        <taxon>Amphisphaeriales</taxon>
        <taxon>Apiosporaceae</taxon>
        <taxon>Apiospora</taxon>
    </lineage>
</organism>
<evidence type="ECO:0008006" key="3">
    <source>
        <dbReference type="Google" id="ProtNLM"/>
    </source>
</evidence>
<accession>A0ABR1QNB1</accession>
<dbReference type="InterPro" id="IPR036770">
    <property type="entry name" value="Ankyrin_rpt-contain_sf"/>
</dbReference>
<comment type="caution">
    <text evidence="1">The sequence shown here is derived from an EMBL/GenBank/DDBJ whole genome shotgun (WGS) entry which is preliminary data.</text>
</comment>
<name>A0ABR1QNB1_9PEZI</name>
<dbReference type="GeneID" id="92073805"/>